<reference evidence="2 3" key="1">
    <citation type="submission" date="2024-06" db="EMBL/GenBank/DDBJ databases">
        <title>The Natural Products Discovery Center: Release of the First 8490 Sequenced Strains for Exploring Actinobacteria Biosynthetic Diversity.</title>
        <authorList>
            <person name="Kalkreuter E."/>
            <person name="Kautsar S.A."/>
            <person name="Yang D."/>
            <person name="Bader C.D."/>
            <person name="Teijaro C.N."/>
            <person name="Fluegel L."/>
            <person name="Davis C.M."/>
            <person name="Simpson J.R."/>
            <person name="Lauterbach L."/>
            <person name="Steele A.D."/>
            <person name="Gui C."/>
            <person name="Meng S."/>
            <person name="Li G."/>
            <person name="Viehrig K."/>
            <person name="Ye F."/>
            <person name="Su P."/>
            <person name="Kiefer A.F."/>
            <person name="Nichols A."/>
            <person name="Cepeda A.J."/>
            <person name="Yan W."/>
            <person name="Fan B."/>
            <person name="Jiang Y."/>
            <person name="Adhikari A."/>
            <person name="Zheng C.-J."/>
            <person name="Schuster L."/>
            <person name="Cowan T.M."/>
            <person name="Smanski M.J."/>
            <person name="Chevrette M.G."/>
            <person name="De Carvalho L.P.S."/>
            <person name="Shen B."/>
        </authorList>
    </citation>
    <scope>NUCLEOTIDE SEQUENCE [LARGE SCALE GENOMIC DNA]</scope>
    <source>
        <strain evidence="2 3">NPDC000837</strain>
    </source>
</reference>
<evidence type="ECO:0000313" key="3">
    <source>
        <dbReference type="Proteomes" id="UP001445472"/>
    </source>
</evidence>
<evidence type="ECO:0000256" key="1">
    <source>
        <dbReference type="SAM" id="MobiDB-lite"/>
    </source>
</evidence>
<feature type="region of interest" description="Disordered" evidence="1">
    <location>
        <begin position="1"/>
        <end position="66"/>
    </location>
</feature>
<organism evidence="2 3">
    <name type="scientific">Streptomyces xantholiticus</name>
    <dbReference type="NCBI Taxonomy" id="68285"/>
    <lineage>
        <taxon>Bacteria</taxon>
        <taxon>Bacillati</taxon>
        <taxon>Actinomycetota</taxon>
        <taxon>Actinomycetes</taxon>
        <taxon>Kitasatosporales</taxon>
        <taxon>Streptomycetaceae</taxon>
        <taxon>Streptomyces</taxon>
    </lineage>
</organism>
<accession>A0ABV1V4B6</accession>
<proteinExistence type="predicted"/>
<protein>
    <submittedName>
        <fullName evidence="2">Uncharacterized protein</fullName>
    </submittedName>
</protein>
<dbReference type="Proteomes" id="UP001445472">
    <property type="component" value="Unassembled WGS sequence"/>
</dbReference>
<gene>
    <name evidence="2" type="ORF">ABT276_29805</name>
</gene>
<dbReference type="RefSeq" id="WP_351978535.1">
    <property type="nucleotide sequence ID" value="NZ_JBEPBX010000038.1"/>
</dbReference>
<sequence length="66" mass="7328">MTGLPAELREILLPSQEETNNKWNKEVVPQLSPDAAATEKTRFEPFSPGDARRHKHARARTTAGSS</sequence>
<dbReference type="EMBL" id="JBEPBX010000038">
    <property type="protein sequence ID" value="MER6617465.1"/>
    <property type="molecule type" value="Genomic_DNA"/>
</dbReference>
<keyword evidence="3" id="KW-1185">Reference proteome</keyword>
<evidence type="ECO:0000313" key="2">
    <source>
        <dbReference type="EMBL" id="MER6617465.1"/>
    </source>
</evidence>
<comment type="caution">
    <text evidence="2">The sequence shown here is derived from an EMBL/GenBank/DDBJ whole genome shotgun (WGS) entry which is preliminary data.</text>
</comment>
<name>A0ABV1V4B6_9ACTN</name>